<proteinExistence type="predicted"/>
<dbReference type="SMART" id="SM00530">
    <property type="entry name" value="HTH_XRE"/>
    <property type="match status" value="1"/>
</dbReference>
<dbReference type="SUPFAM" id="SSF47413">
    <property type="entry name" value="lambda repressor-like DNA-binding domains"/>
    <property type="match status" value="1"/>
</dbReference>
<keyword evidence="3" id="KW-1185">Reference proteome</keyword>
<dbReference type="InterPro" id="IPR001387">
    <property type="entry name" value="Cro/C1-type_HTH"/>
</dbReference>
<dbReference type="Proteomes" id="UP001198565">
    <property type="component" value="Unassembled WGS sequence"/>
</dbReference>
<dbReference type="CDD" id="cd00093">
    <property type="entry name" value="HTH_XRE"/>
    <property type="match status" value="1"/>
</dbReference>
<dbReference type="Pfam" id="PF13560">
    <property type="entry name" value="HTH_31"/>
    <property type="match status" value="1"/>
</dbReference>
<evidence type="ECO:0000313" key="2">
    <source>
        <dbReference type="EMBL" id="MBY8886912.1"/>
    </source>
</evidence>
<dbReference type="EMBL" id="JAINVZ010000012">
    <property type="protein sequence ID" value="MBY8886912.1"/>
    <property type="molecule type" value="Genomic_DNA"/>
</dbReference>
<feature type="domain" description="HTH cro/C1-type" evidence="1">
    <location>
        <begin position="24"/>
        <end position="77"/>
    </location>
</feature>
<name>A0ABS7QUM8_9ACTN</name>
<protein>
    <submittedName>
        <fullName evidence="2">Helix-turn-helix domain-containing protein</fullName>
    </submittedName>
</protein>
<evidence type="ECO:0000313" key="3">
    <source>
        <dbReference type="Proteomes" id="UP001198565"/>
    </source>
</evidence>
<sequence length="275" mass="29824">MNEEPVEPSAAPPSPAAYFGREARALRTALGMSQGEFASALHYQQSAISKVESGSLFASLKFAEALDRVAGTPGVYVRLRERLATEGHPDWFVPYLELERHATSILDFSTTVIMGILQTPEYATAVFQAGHPREGTDLIKGRVELRLARREVMDRENPPLLWVILGEAVLRTKVGGPGVMEDQLDHLLMMAESPNVTLQVLPFKDGAPAAAESFTVLTFGKRAPIGYADTPIAGQTVDAPDTVASLMATYDQLRATAASPAKSLDMIRTAKEFKP</sequence>
<dbReference type="Gene3D" id="1.10.260.40">
    <property type="entry name" value="lambda repressor-like DNA-binding domains"/>
    <property type="match status" value="1"/>
</dbReference>
<accession>A0ABS7QUM8</accession>
<evidence type="ECO:0000259" key="1">
    <source>
        <dbReference type="PROSITE" id="PS50943"/>
    </source>
</evidence>
<dbReference type="InterPro" id="IPR043917">
    <property type="entry name" value="DUF5753"/>
</dbReference>
<dbReference type="Pfam" id="PF19054">
    <property type="entry name" value="DUF5753"/>
    <property type="match status" value="1"/>
</dbReference>
<gene>
    <name evidence="2" type="ORF">K7472_18900</name>
</gene>
<comment type="caution">
    <text evidence="2">The sequence shown here is derived from an EMBL/GenBank/DDBJ whole genome shotgun (WGS) entry which is preliminary data.</text>
</comment>
<organism evidence="2 3">
    <name type="scientific">Streptantibioticus parmotrematis</name>
    <dbReference type="NCBI Taxonomy" id="2873249"/>
    <lineage>
        <taxon>Bacteria</taxon>
        <taxon>Bacillati</taxon>
        <taxon>Actinomycetota</taxon>
        <taxon>Actinomycetes</taxon>
        <taxon>Kitasatosporales</taxon>
        <taxon>Streptomycetaceae</taxon>
        <taxon>Streptantibioticus</taxon>
    </lineage>
</organism>
<dbReference type="RefSeq" id="WP_222979591.1">
    <property type="nucleotide sequence ID" value="NZ_JAINVZ010000012.1"/>
</dbReference>
<dbReference type="InterPro" id="IPR010982">
    <property type="entry name" value="Lambda_DNA-bd_dom_sf"/>
</dbReference>
<dbReference type="PROSITE" id="PS50943">
    <property type="entry name" value="HTH_CROC1"/>
    <property type="match status" value="1"/>
</dbReference>
<reference evidence="2 3" key="1">
    <citation type="submission" date="2021-08" db="EMBL/GenBank/DDBJ databases">
        <title>Streptomyces sp. PTM05 isolated from lichen.</title>
        <authorList>
            <person name="Somphong A."/>
            <person name="Phongsopitanun W."/>
            <person name="Tanasupawat S."/>
        </authorList>
    </citation>
    <scope>NUCLEOTIDE SEQUENCE [LARGE SCALE GENOMIC DNA]</scope>
    <source>
        <strain evidence="2 3">Ptm05</strain>
    </source>
</reference>